<organism evidence="5 6">
    <name type="scientific">Klebsormidium nitens</name>
    <name type="common">Green alga</name>
    <name type="synonym">Ulothrix nitens</name>
    <dbReference type="NCBI Taxonomy" id="105231"/>
    <lineage>
        <taxon>Eukaryota</taxon>
        <taxon>Viridiplantae</taxon>
        <taxon>Streptophyta</taxon>
        <taxon>Klebsormidiophyceae</taxon>
        <taxon>Klebsormidiales</taxon>
        <taxon>Klebsormidiaceae</taxon>
        <taxon>Klebsormidium</taxon>
    </lineage>
</organism>
<dbReference type="GO" id="GO:0019760">
    <property type="term" value="P:glucosinolate metabolic process"/>
    <property type="evidence" value="ECO:0007669"/>
    <property type="project" value="UniProtKB-ARBA"/>
</dbReference>
<comment type="cofactor">
    <cofactor evidence="1">
        <name>Fe(2+)</name>
        <dbReference type="ChEBI" id="CHEBI:29033"/>
    </cofactor>
</comment>
<evidence type="ECO:0000256" key="4">
    <source>
        <dbReference type="ARBA" id="ARBA00023004"/>
    </source>
</evidence>
<dbReference type="STRING" id="105231.A0A1Y1IJE4"/>
<reference evidence="5 6" key="1">
    <citation type="journal article" date="2014" name="Nat. Commun.">
        <title>Klebsormidium flaccidum genome reveals primary factors for plant terrestrial adaptation.</title>
        <authorList>
            <person name="Hori K."/>
            <person name="Maruyama F."/>
            <person name="Fujisawa T."/>
            <person name="Togashi T."/>
            <person name="Yamamoto N."/>
            <person name="Seo M."/>
            <person name="Sato S."/>
            <person name="Yamada T."/>
            <person name="Mori H."/>
            <person name="Tajima N."/>
            <person name="Moriyama T."/>
            <person name="Ikeuchi M."/>
            <person name="Watanabe M."/>
            <person name="Wada H."/>
            <person name="Kobayashi K."/>
            <person name="Saito M."/>
            <person name="Masuda T."/>
            <person name="Sasaki-Sekimoto Y."/>
            <person name="Mashiguchi K."/>
            <person name="Awai K."/>
            <person name="Shimojima M."/>
            <person name="Masuda S."/>
            <person name="Iwai M."/>
            <person name="Nobusawa T."/>
            <person name="Narise T."/>
            <person name="Kondo S."/>
            <person name="Saito H."/>
            <person name="Sato R."/>
            <person name="Murakawa M."/>
            <person name="Ihara Y."/>
            <person name="Oshima-Yamada Y."/>
            <person name="Ohtaka K."/>
            <person name="Satoh M."/>
            <person name="Sonobe K."/>
            <person name="Ishii M."/>
            <person name="Ohtani R."/>
            <person name="Kanamori-Sato M."/>
            <person name="Honoki R."/>
            <person name="Miyazaki D."/>
            <person name="Mochizuki H."/>
            <person name="Umetsu J."/>
            <person name="Higashi K."/>
            <person name="Shibata D."/>
            <person name="Kamiya Y."/>
            <person name="Sato N."/>
            <person name="Nakamura Y."/>
            <person name="Tabata S."/>
            <person name="Ida S."/>
            <person name="Kurokawa K."/>
            <person name="Ohta H."/>
        </authorList>
    </citation>
    <scope>NUCLEOTIDE SEQUENCE [LARGE SCALE GENOMIC DNA]</scope>
    <source>
        <strain evidence="5 6">NIES-2285</strain>
    </source>
</reference>
<keyword evidence="6" id="KW-1185">Reference proteome</keyword>
<dbReference type="InterPro" id="IPR006652">
    <property type="entry name" value="Kelch_1"/>
</dbReference>
<gene>
    <name evidence="5" type="ORF">KFL_004120150</name>
</gene>
<keyword evidence="2" id="KW-0880">Kelch repeat</keyword>
<keyword evidence="3" id="KW-0677">Repeat</keyword>
<keyword evidence="4" id="KW-0408">Iron</keyword>
<dbReference type="PANTHER" id="PTHR47435">
    <property type="entry name" value="KELCH REPEAT PROTEIN (AFU_ORTHOLOGUE AFUA_5G12780)"/>
    <property type="match status" value="1"/>
</dbReference>
<dbReference type="PANTHER" id="PTHR47435:SF4">
    <property type="entry name" value="KELCH REPEAT PROTEIN (AFU_ORTHOLOGUE AFUA_5G12780)"/>
    <property type="match status" value="1"/>
</dbReference>
<dbReference type="AlphaFoldDB" id="A0A1Y1IJE4"/>
<dbReference type="Proteomes" id="UP000054558">
    <property type="component" value="Unassembled WGS sequence"/>
</dbReference>
<dbReference type="Gene3D" id="2.120.10.80">
    <property type="entry name" value="Kelch-type beta propeller"/>
    <property type="match status" value="2"/>
</dbReference>
<sequence>MGHQDVDTLSAEWKELTQPQGAPLARSSHAVAVIGSKAYVFGGEHKPRVPIDNSLHVFDLNQQAWYVEIAKGTAPPARLGVTLVAVGKTLFIFGGRNGDKNELSNLYAFNTAAGEWRDLTDLPGAPAGRSYHAAVADEKRKSFFVFGGCAADGRRNDLYEFDTRAEAWTSYPTSAELLPRGGPGLAVVREKVYVLFGFSGKEQGDIHAFDLKSQTWQQLETSGETPTPRSVLGVTSFNDRYIVAFGGESDPSDKGHEGAGAFSDEVFILDTTSLRWSRPELRTEVGAKPPCARGWFAFAPIGRSMFIYGGNSETNERLDDLHLLTVGTA</sequence>
<evidence type="ECO:0000313" key="6">
    <source>
        <dbReference type="Proteomes" id="UP000054558"/>
    </source>
</evidence>
<protein>
    <submittedName>
        <fullName evidence="5">Kelch repeat superfamily protein</fullName>
    </submittedName>
</protein>
<evidence type="ECO:0000313" key="5">
    <source>
        <dbReference type="EMBL" id="GAQ88248.1"/>
    </source>
</evidence>
<evidence type="ECO:0000256" key="1">
    <source>
        <dbReference type="ARBA" id="ARBA00001954"/>
    </source>
</evidence>
<evidence type="ECO:0000256" key="3">
    <source>
        <dbReference type="ARBA" id="ARBA00022737"/>
    </source>
</evidence>
<dbReference type="Pfam" id="PF24681">
    <property type="entry name" value="Kelch_KLHDC2_KLHL20_DRC7"/>
    <property type="match status" value="1"/>
</dbReference>
<dbReference type="EMBL" id="DF237361">
    <property type="protein sequence ID" value="GAQ88248.1"/>
    <property type="molecule type" value="Genomic_DNA"/>
</dbReference>
<evidence type="ECO:0000256" key="2">
    <source>
        <dbReference type="ARBA" id="ARBA00022441"/>
    </source>
</evidence>
<dbReference type="InterPro" id="IPR015915">
    <property type="entry name" value="Kelch-typ_b-propeller"/>
</dbReference>
<dbReference type="SMART" id="SM00612">
    <property type="entry name" value="Kelch"/>
    <property type="match status" value="2"/>
</dbReference>
<dbReference type="OrthoDB" id="10250130at2759"/>
<dbReference type="GO" id="GO:0030234">
    <property type="term" value="F:enzyme regulator activity"/>
    <property type="evidence" value="ECO:0000318"/>
    <property type="project" value="GO_Central"/>
</dbReference>
<accession>A0A1Y1IJE4</accession>
<proteinExistence type="predicted"/>
<dbReference type="InterPro" id="IPR011043">
    <property type="entry name" value="Gal_Oxase/kelch_b-propeller"/>
</dbReference>
<dbReference type="SUPFAM" id="SSF50965">
    <property type="entry name" value="Galactose oxidase, central domain"/>
    <property type="match status" value="1"/>
</dbReference>
<name>A0A1Y1IJE4_KLENI</name>
<dbReference type="OMA" id="PRDNDVH"/>